<dbReference type="PROSITE" id="PS51354">
    <property type="entry name" value="GLUTAREDOXIN_2"/>
    <property type="match status" value="1"/>
</dbReference>
<sequence length="133" mass="15609">MKKRTHLQHVKERIDVIQFIQYPKCGTCRNAKKYLQEKGAQFVDRNIVEQPPTKEELREWIAKSRLDPRKWLNTSGRKYKELNLKDMVKTMTDVEIYELLSSDGMLVKRPILVCGDQVTVGFKPEVFDQVLGK</sequence>
<evidence type="ECO:0000256" key="1">
    <source>
        <dbReference type="PROSITE-ProRule" id="PRU01282"/>
    </source>
</evidence>
<dbReference type="NCBIfam" id="TIGR01617">
    <property type="entry name" value="arsC_related"/>
    <property type="match status" value="1"/>
</dbReference>
<dbReference type="CDD" id="cd03036">
    <property type="entry name" value="ArsC_like"/>
    <property type="match status" value="1"/>
</dbReference>
<dbReference type="PANTHER" id="PTHR30041:SF8">
    <property type="entry name" value="PROTEIN YFFB"/>
    <property type="match status" value="1"/>
</dbReference>
<protein>
    <submittedName>
        <fullName evidence="2">Arsenate reductase family protein</fullName>
    </submittedName>
</protein>
<accession>A0ABY4CPJ1</accession>
<dbReference type="PANTHER" id="PTHR30041">
    <property type="entry name" value="ARSENATE REDUCTASE"/>
    <property type="match status" value="1"/>
</dbReference>
<dbReference type="RefSeq" id="WP_347439084.1">
    <property type="nucleotide sequence ID" value="NZ_CP089291.1"/>
</dbReference>
<keyword evidence="3" id="KW-1185">Reference proteome</keyword>
<dbReference type="InterPro" id="IPR006504">
    <property type="entry name" value="Tscrpt_reg_Spx/MgsR"/>
</dbReference>
<evidence type="ECO:0000313" key="2">
    <source>
        <dbReference type="EMBL" id="UOF92413.1"/>
    </source>
</evidence>
<reference evidence="2" key="1">
    <citation type="submission" date="2021-12" db="EMBL/GenBank/DDBJ databases">
        <title>Alicyclobacillaceae gen. nov., sp. nov., isolated from chalcocite enrichment system.</title>
        <authorList>
            <person name="Jiang Z."/>
        </authorList>
    </citation>
    <scope>NUCLEOTIDE SEQUENCE</scope>
    <source>
        <strain evidence="2">MYW30-H2</strain>
    </source>
</reference>
<evidence type="ECO:0000313" key="3">
    <source>
        <dbReference type="Proteomes" id="UP000830167"/>
    </source>
</evidence>
<dbReference type="EMBL" id="CP089291">
    <property type="protein sequence ID" value="UOF92413.1"/>
    <property type="molecule type" value="Genomic_DNA"/>
</dbReference>
<dbReference type="SUPFAM" id="SSF52833">
    <property type="entry name" value="Thioredoxin-like"/>
    <property type="match status" value="1"/>
</dbReference>
<dbReference type="Pfam" id="PF03960">
    <property type="entry name" value="ArsC"/>
    <property type="match status" value="1"/>
</dbReference>
<dbReference type="Proteomes" id="UP000830167">
    <property type="component" value="Chromosome"/>
</dbReference>
<dbReference type="Gene3D" id="3.40.30.10">
    <property type="entry name" value="Glutaredoxin"/>
    <property type="match status" value="1"/>
</dbReference>
<proteinExistence type="inferred from homology"/>
<name>A0ABY4CPJ1_9BACL</name>
<comment type="similarity">
    <text evidence="1">Belongs to the ArsC family.</text>
</comment>
<dbReference type="InterPro" id="IPR006660">
    <property type="entry name" value="Arsenate_reductase-like"/>
</dbReference>
<gene>
    <name evidence="2" type="ORF">LSG31_09775</name>
</gene>
<dbReference type="InterPro" id="IPR036249">
    <property type="entry name" value="Thioredoxin-like_sf"/>
</dbReference>
<dbReference type="PROSITE" id="PS51353">
    <property type="entry name" value="ARSC"/>
    <property type="match status" value="1"/>
</dbReference>
<organism evidence="2 3">
    <name type="scientific">Fodinisporobacter ferrooxydans</name>
    <dbReference type="NCBI Taxonomy" id="2901836"/>
    <lineage>
        <taxon>Bacteria</taxon>
        <taxon>Bacillati</taxon>
        <taxon>Bacillota</taxon>
        <taxon>Bacilli</taxon>
        <taxon>Bacillales</taxon>
        <taxon>Alicyclobacillaceae</taxon>
        <taxon>Fodinisporobacter</taxon>
    </lineage>
</organism>